<accession>A0A078AXH0</accession>
<dbReference type="InterPro" id="IPR017907">
    <property type="entry name" value="Znf_RING_CS"/>
</dbReference>
<evidence type="ECO:0000259" key="7">
    <source>
        <dbReference type="PROSITE" id="PS51886"/>
    </source>
</evidence>
<organism evidence="8 9">
    <name type="scientific">Stylonychia lemnae</name>
    <name type="common">Ciliate</name>
    <dbReference type="NCBI Taxonomy" id="5949"/>
    <lineage>
        <taxon>Eukaryota</taxon>
        <taxon>Sar</taxon>
        <taxon>Alveolata</taxon>
        <taxon>Ciliophora</taxon>
        <taxon>Intramacronucleata</taxon>
        <taxon>Spirotrichea</taxon>
        <taxon>Stichotrichia</taxon>
        <taxon>Sporadotrichida</taxon>
        <taxon>Oxytrichidae</taxon>
        <taxon>Stylonychinae</taxon>
        <taxon>Stylonychia</taxon>
    </lineage>
</organism>
<dbReference type="EMBL" id="CCKQ01015341">
    <property type="protein sequence ID" value="CDW87160.1"/>
    <property type="molecule type" value="Genomic_DNA"/>
</dbReference>
<gene>
    <name evidence="8" type="primary">Contig1413.g1549</name>
    <name evidence="8" type="ORF">STYLEM_16263</name>
</gene>
<keyword evidence="3" id="KW-0862">Zinc</keyword>
<dbReference type="PROSITE" id="PS51886">
    <property type="entry name" value="TLDC"/>
    <property type="match status" value="1"/>
</dbReference>
<keyword evidence="1" id="KW-0479">Metal-binding</keyword>
<dbReference type="Proteomes" id="UP000039865">
    <property type="component" value="Unassembled WGS sequence"/>
</dbReference>
<feature type="domain" description="RING-type" evidence="6">
    <location>
        <begin position="169"/>
        <end position="213"/>
    </location>
</feature>
<evidence type="ECO:0000256" key="1">
    <source>
        <dbReference type="ARBA" id="ARBA00022723"/>
    </source>
</evidence>
<proteinExistence type="predicted"/>
<keyword evidence="2 4" id="KW-0863">Zinc-finger</keyword>
<dbReference type="SMART" id="SM00584">
    <property type="entry name" value="TLDc"/>
    <property type="match status" value="1"/>
</dbReference>
<feature type="region of interest" description="Disordered" evidence="5">
    <location>
        <begin position="1"/>
        <end position="162"/>
    </location>
</feature>
<name>A0A078AXH0_STYLE</name>
<sequence length="550" mass="62914">MADKNQSQKPPLQTGTTVQQQQKPTVTTNTTQNTQQQQKPANQTIQQQNSTQQNTQQQQQTINQQQKLNQTQVNQQNSTDVKGGTSSTTNNQSLSTNLNQQTQQQKQGQIGQQQQQVIGTQNQSPSKIGTGTQNLPSQSSDKNPIAQQNQRPEKQPIGDRFIPPIPEKCAFCKQFADENKKIKLESCNHIICIECYFNKQVKDVANITCAICNIAVRIGNQIVNRDLPKLMESAESTFIYCSIHPENQVTEYCFDSKELVCSQCRNFHIGHQHQQKVKWSDISAYFKRCQDIATKNRTLLMQLNDKMNAFNPQKSKTKLDSQSFKYLINQIQFGLNQPFASLEETNFLQQEKQQESIKQLSLQIEEIQKNFTQNSQFNPDNQNKFKNMYNQTIEKGLAQMKNLSFQLLYWGKKDGFTAEKYHQNCDLKGSTVTIIKAENGQNYGIYLSTNIVSATELTPYHDPSAFIFSLNQNEIIKAYQSDESFVTHWSHSFLMLGGGQDLSIFDKCNETYDNIICQLTPQSDPKARKTYHQMRFKVVDIEVYAVKSLN</sequence>
<dbReference type="PROSITE" id="PS50089">
    <property type="entry name" value="ZF_RING_2"/>
    <property type="match status" value="1"/>
</dbReference>
<dbReference type="Pfam" id="PF07534">
    <property type="entry name" value="TLD"/>
    <property type="match status" value="1"/>
</dbReference>
<dbReference type="InParanoid" id="A0A078AXH0"/>
<dbReference type="OrthoDB" id="25620at2759"/>
<dbReference type="AlphaFoldDB" id="A0A078AXH0"/>
<feature type="compositionally biased region" description="Low complexity" evidence="5">
    <location>
        <begin position="13"/>
        <end position="124"/>
    </location>
</feature>
<reference evidence="8 9" key="1">
    <citation type="submission" date="2014-06" db="EMBL/GenBank/DDBJ databases">
        <authorList>
            <person name="Swart Estienne"/>
        </authorList>
    </citation>
    <scope>NUCLEOTIDE SEQUENCE [LARGE SCALE GENOMIC DNA]</scope>
    <source>
        <strain evidence="8 9">130c</strain>
    </source>
</reference>
<keyword evidence="9" id="KW-1185">Reference proteome</keyword>
<feature type="compositionally biased region" description="Polar residues" evidence="5">
    <location>
        <begin position="1"/>
        <end position="11"/>
    </location>
</feature>
<evidence type="ECO:0000259" key="6">
    <source>
        <dbReference type="PROSITE" id="PS50089"/>
    </source>
</evidence>
<dbReference type="CDD" id="cd19782">
    <property type="entry name" value="Bbox2_TRIM42_C-III"/>
    <property type="match status" value="1"/>
</dbReference>
<evidence type="ECO:0000256" key="5">
    <source>
        <dbReference type="SAM" id="MobiDB-lite"/>
    </source>
</evidence>
<evidence type="ECO:0000256" key="2">
    <source>
        <dbReference type="ARBA" id="ARBA00022771"/>
    </source>
</evidence>
<evidence type="ECO:0000313" key="9">
    <source>
        <dbReference type="Proteomes" id="UP000039865"/>
    </source>
</evidence>
<evidence type="ECO:0000256" key="3">
    <source>
        <dbReference type="ARBA" id="ARBA00022833"/>
    </source>
</evidence>
<dbReference type="SUPFAM" id="SSF57845">
    <property type="entry name" value="B-box zinc-binding domain"/>
    <property type="match status" value="1"/>
</dbReference>
<dbReference type="InterPro" id="IPR001841">
    <property type="entry name" value="Znf_RING"/>
</dbReference>
<evidence type="ECO:0000256" key="4">
    <source>
        <dbReference type="PROSITE-ProRule" id="PRU00175"/>
    </source>
</evidence>
<protein>
    <submittedName>
        <fullName evidence="8">Tldc domain-containing protein</fullName>
    </submittedName>
</protein>
<feature type="compositionally biased region" description="Polar residues" evidence="5">
    <location>
        <begin position="125"/>
        <end position="150"/>
    </location>
</feature>
<dbReference type="InterPro" id="IPR006571">
    <property type="entry name" value="TLDc_dom"/>
</dbReference>
<dbReference type="Gene3D" id="3.30.160.60">
    <property type="entry name" value="Classic Zinc Finger"/>
    <property type="match status" value="1"/>
</dbReference>
<dbReference type="PROSITE" id="PS00518">
    <property type="entry name" value="ZF_RING_1"/>
    <property type="match status" value="1"/>
</dbReference>
<dbReference type="GO" id="GO:0008270">
    <property type="term" value="F:zinc ion binding"/>
    <property type="evidence" value="ECO:0007669"/>
    <property type="project" value="UniProtKB-KW"/>
</dbReference>
<feature type="domain" description="TLDc" evidence="7">
    <location>
        <begin position="379"/>
        <end position="547"/>
    </location>
</feature>
<dbReference type="SUPFAM" id="SSF57850">
    <property type="entry name" value="RING/U-box"/>
    <property type="match status" value="1"/>
</dbReference>
<evidence type="ECO:0000313" key="8">
    <source>
        <dbReference type="EMBL" id="CDW87160.1"/>
    </source>
</evidence>